<dbReference type="EMBL" id="BMMH01000029">
    <property type="protein sequence ID" value="GGL41820.1"/>
    <property type="molecule type" value="Genomic_DNA"/>
</dbReference>
<name>A0A917RW66_9NOCA</name>
<evidence type="ECO:0000313" key="1">
    <source>
        <dbReference type="EMBL" id="GGL41820.1"/>
    </source>
</evidence>
<dbReference type="InterPro" id="IPR029068">
    <property type="entry name" value="Glyas_Bleomycin-R_OHBP_Dase"/>
</dbReference>
<dbReference type="RefSeq" id="WP_063000705.1">
    <property type="nucleotide sequence ID" value="NZ_BMMH01000029.1"/>
</dbReference>
<evidence type="ECO:0008006" key="3">
    <source>
        <dbReference type="Google" id="ProtNLM"/>
    </source>
</evidence>
<dbReference type="SUPFAM" id="SSF54593">
    <property type="entry name" value="Glyoxalase/Bleomycin resistance protein/Dihydroxybiphenyl dioxygenase"/>
    <property type="match status" value="1"/>
</dbReference>
<reference evidence="1" key="1">
    <citation type="journal article" date="2014" name="Int. J. Syst. Evol. Microbiol.">
        <title>Complete genome sequence of Corynebacterium casei LMG S-19264T (=DSM 44701T), isolated from a smear-ripened cheese.</title>
        <authorList>
            <consortium name="US DOE Joint Genome Institute (JGI-PGF)"/>
            <person name="Walter F."/>
            <person name="Albersmeier A."/>
            <person name="Kalinowski J."/>
            <person name="Ruckert C."/>
        </authorList>
    </citation>
    <scope>NUCLEOTIDE SEQUENCE</scope>
    <source>
        <strain evidence="1">CGMCC 4.3508</strain>
    </source>
</reference>
<protein>
    <recommendedName>
        <fullName evidence="3">Lactoylglutathione lyase</fullName>
    </recommendedName>
</protein>
<organism evidence="1 2">
    <name type="scientific">Nocardia jinanensis</name>
    <dbReference type="NCBI Taxonomy" id="382504"/>
    <lineage>
        <taxon>Bacteria</taxon>
        <taxon>Bacillati</taxon>
        <taxon>Actinomycetota</taxon>
        <taxon>Actinomycetes</taxon>
        <taxon>Mycobacteriales</taxon>
        <taxon>Nocardiaceae</taxon>
        <taxon>Nocardia</taxon>
    </lineage>
</organism>
<keyword evidence="2" id="KW-1185">Reference proteome</keyword>
<accession>A0A917RW66</accession>
<dbReference type="Gene3D" id="3.10.180.10">
    <property type="entry name" value="2,3-Dihydroxybiphenyl 1,2-Dioxygenase, domain 1"/>
    <property type="match status" value="1"/>
</dbReference>
<gene>
    <name evidence="1" type="ORF">GCM10011588_65660</name>
</gene>
<dbReference type="AlphaFoldDB" id="A0A917RW66"/>
<evidence type="ECO:0000313" key="2">
    <source>
        <dbReference type="Proteomes" id="UP000638263"/>
    </source>
</evidence>
<comment type="caution">
    <text evidence="1">The sequence shown here is derived from an EMBL/GenBank/DDBJ whole genome shotgun (WGS) entry which is preliminary data.</text>
</comment>
<proteinExistence type="predicted"/>
<sequence>MTPPFTMLLSGDLMVKDADRMAELLTAKVGVHGHPNWRQAFPGHPYVAHFLRTHKSLAVAPTRIEPQGHLDAPNQGDPMFPVYLHSLAEFQGPARPIKTHATVLITDDLEGMVQRLHERKLPFRVARLTPEMPFDRIWLGCRPEDPRYHPDIDGGLCIEIMAAGPLRLPAAAYEVPPPPPRDPRPADLVRVVARGFLVRDLADVLARLRENLDWEPAVIEEFPDEGLRRARMGFALGHSGTLDLIEPTKWATDEGRYLYNWGPGPYYIRLSAVDLDAKEKDLADRGTRFSRITLGSAGGELIRIDPDELDGALIEIVQHRG</sequence>
<dbReference type="Proteomes" id="UP000638263">
    <property type="component" value="Unassembled WGS sequence"/>
</dbReference>
<reference evidence="1" key="2">
    <citation type="submission" date="2020-09" db="EMBL/GenBank/DDBJ databases">
        <authorList>
            <person name="Sun Q."/>
            <person name="Zhou Y."/>
        </authorList>
    </citation>
    <scope>NUCLEOTIDE SEQUENCE</scope>
    <source>
        <strain evidence="1">CGMCC 4.3508</strain>
    </source>
</reference>